<dbReference type="Pfam" id="PF03358">
    <property type="entry name" value="FMN_red"/>
    <property type="match status" value="1"/>
</dbReference>
<comment type="caution">
    <text evidence="2">The sequence shown here is derived from an EMBL/GenBank/DDBJ whole genome shotgun (WGS) entry which is preliminary data.</text>
</comment>
<feature type="domain" description="NADPH-dependent FMN reductase-like" evidence="1">
    <location>
        <begin position="7"/>
        <end position="152"/>
    </location>
</feature>
<evidence type="ECO:0000259" key="1">
    <source>
        <dbReference type="Pfam" id="PF03358"/>
    </source>
</evidence>
<dbReference type="InterPro" id="IPR029039">
    <property type="entry name" value="Flavoprotein-like_sf"/>
</dbReference>
<accession>A0ABQ1PNQ8</accession>
<dbReference type="EMBL" id="BMCJ01000007">
    <property type="protein sequence ID" value="GGD00415.1"/>
    <property type="molecule type" value="Genomic_DNA"/>
</dbReference>
<organism evidence="2 3">
    <name type="scientific">Thalassobacillus devorans</name>
    <dbReference type="NCBI Taxonomy" id="279813"/>
    <lineage>
        <taxon>Bacteria</taxon>
        <taxon>Bacillati</taxon>
        <taxon>Bacillota</taxon>
        <taxon>Bacilli</taxon>
        <taxon>Bacillales</taxon>
        <taxon>Bacillaceae</taxon>
        <taxon>Thalassobacillus</taxon>
    </lineage>
</organism>
<evidence type="ECO:0000313" key="3">
    <source>
        <dbReference type="Proteomes" id="UP000619534"/>
    </source>
</evidence>
<sequence length="208" mass="22477">MTELKAVILNASFKTSDEEPSNTEALSNELTEIFNKKGVVHETIRLADYSIKFGVSDDLGGGDEWPKIFEKIKEADILVLATPVWAGEKSSLAKLAIERINGGATITNEKGQSIYYNKVAGTVVTGNEDGAKKAAGSILFSLSHFGFNIPPNADAYWVGEAGPGPSYIEANGIENDFTRSNITMEAYNLIHLARILKQNPIPAEGNVM</sequence>
<reference evidence="3" key="1">
    <citation type="journal article" date="2019" name="Int. J. Syst. Evol. Microbiol.">
        <title>The Global Catalogue of Microorganisms (GCM) 10K type strain sequencing project: providing services to taxonomists for standard genome sequencing and annotation.</title>
        <authorList>
            <consortium name="The Broad Institute Genomics Platform"/>
            <consortium name="The Broad Institute Genome Sequencing Center for Infectious Disease"/>
            <person name="Wu L."/>
            <person name="Ma J."/>
        </authorList>
    </citation>
    <scope>NUCLEOTIDE SEQUENCE [LARGE SCALE GENOMIC DNA]</scope>
    <source>
        <strain evidence="3">CCM 7282</strain>
    </source>
</reference>
<dbReference type="Gene3D" id="3.40.50.360">
    <property type="match status" value="1"/>
</dbReference>
<dbReference type="RefSeq" id="WP_062438697.1">
    <property type="nucleotide sequence ID" value="NZ_BMCJ01000007.1"/>
</dbReference>
<dbReference type="InterPro" id="IPR005025">
    <property type="entry name" value="FMN_Rdtase-like_dom"/>
</dbReference>
<dbReference type="SUPFAM" id="SSF52218">
    <property type="entry name" value="Flavoproteins"/>
    <property type="match status" value="1"/>
</dbReference>
<dbReference type="Proteomes" id="UP000619534">
    <property type="component" value="Unassembled WGS sequence"/>
</dbReference>
<protein>
    <submittedName>
        <fullName evidence="2">8-demethyl-8-aminoriboflavin-5'-phosphate (AFP) synthase RosB</fullName>
    </submittedName>
</protein>
<proteinExistence type="predicted"/>
<evidence type="ECO:0000313" key="2">
    <source>
        <dbReference type="EMBL" id="GGD00415.1"/>
    </source>
</evidence>
<name>A0ABQ1PNQ8_9BACI</name>
<keyword evidence="3" id="KW-1185">Reference proteome</keyword>
<gene>
    <name evidence="2" type="ORF">GCM10007216_33950</name>
</gene>